<dbReference type="Proteomes" id="UP000635885">
    <property type="component" value="Unassembled WGS sequence"/>
</dbReference>
<sequence length="56" mass="6666">MKILLIIIADNDQQSAENDNLMITLFWMATDMKGDMHIIRIIKPKMEVENWPLKFF</sequence>
<reference evidence="2" key="1">
    <citation type="journal article" date="2019" name="Int. J. Syst. Evol. Microbiol.">
        <title>The Global Catalogue of Microorganisms (GCM) 10K type strain sequencing project: providing services to taxonomists for standard genome sequencing and annotation.</title>
        <authorList>
            <consortium name="The Broad Institute Genomics Platform"/>
            <consortium name="The Broad Institute Genome Sequencing Center for Infectious Disease"/>
            <person name="Wu L."/>
            <person name="Ma J."/>
        </authorList>
    </citation>
    <scope>NUCLEOTIDE SEQUENCE [LARGE SCALE GENOMIC DNA]</scope>
    <source>
        <strain evidence="2">CGMCC 1.12479</strain>
    </source>
</reference>
<protein>
    <submittedName>
        <fullName evidence="1">Uncharacterized protein</fullName>
    </submittedName>
</protein>
<dbReference type="EMBL" id="BMFD01000001">
    <property type="protein sequence ID" value="GGC25968.1"/>
    <property type="molecule type" value="Genomic_DNA"/>
</dbReference>
<name>A0ABQ1LKK9_9BACT</name>
<proteinExistence type="predicted"/>
<evidence type="ECO:0000313" key="1">
    <source>
        <dbReference type="EMBL" id="GGC25968.1"/>
    </source>
</evidence>
<comment type="caution">
    <text evidence="1">The sequence shown here is derived from an EMBL/GenBank/DDBJ whole genome shotgun (WGS) entry which is preliminary data.</text>
</comment>
<accession>A0ABQ1LKK9</accession>
<evidence type="ECO:0000313" key="2">
    <source>
        <dbReference type="Proteomes" id="UP000635885"/>
    </source>
</evidence>
<gene>
    <name evidence="1" type="ORF">GCM10010993_01310</name>
</gene>
<keyword evidence="2" id="KW-1185">Reference proteome</keyword>
<organism evidence="1 2">
    <name type="scientific">Belliella aquatica</name>
    <dbReference type="NCBI Taxonomy" id="1323734"/>
    <lineage>
        <taxon>Bacteria</taxon>
        <taxon>Pseudomonadati</taxon>
        <taxon>Bacteroidota</taxon>
        <taxon>Cytophagia</taxon>
        <taxon>Cytophagales</taxon>
        <taxon>Cyclobacteriaceae</taxon>
        <taxon>Belliella</taxon>
    </lineage>
</organism>